<dbReference type="PANTHER" id="PTHR37539:SF1">
    <property type="entry name" value="ER-BOUND OXYGENASE MPAB_MPAB'_RUBBER OXYGENASE CATALYTIC DOMAIN-CONTAINING PROTEIN"/>
    <property type="match status" value="1"/>
</dbReference>
<dbReference type="InterPro" id="IPR018713">
    <property type="entry name" value="MPAB/Lcp_cat_dom"/>
</dbReference>
<accession>A0ABS5ART2</accession>
<dbReference type="Proteomes" id="UP001519363">
    <property type="component" value="Unassembled WGS sequence"/>
</dbReference>
<keyword evidence="3" id="KW-1185">Reference proteome</keyword>
<evidence type="ECO:0000259" key="1">
    <source>
        <dbReference type="Pfam" id="PF09995"/>
    </source>
</evidence>
<feature type="domain" description="ER-bound oxygenase mpaB/mpaB'/Rubber oxygenase catalytic" evidence="1">
    <location>
        <begin position="149"/>
        <end position="353"/>
    </location>
</feature>
<organism evidence="2 3">
    <name type="scientific">Crossiella equi</name>
    <dbReference type="NCBI Taxonomy" id="130796"/>
    <lineage>
        <taxon>Bacteria</taxon>
        <taxon>Bacillati</taxon>
        <taxon>Actinomycetota</taxon>
        <taxon>Actinomycetes</taxon>
        <taxon>Pseudonocardiales</taxon>
        <taxon>Pseudonocardiaceae</taxon>
        <taxon>Crossiella</taxon>
    </lineage>
</organism>
<dbReference type="InterPro" id="IPR037473">
    <property type="entry name" value="Lcp-like"/>
</dbReference>
<dbReference type="Pfam" id="PF09995">
    <property type="entry name" value="MPAB_Lcp_cat"/>
    <property type="match status" value="1"/>
</dbReference>
<dbReference type="PANTHER" id="PTHR37539">
    <property type="entry name" value="SECRETED PROTEIN-RELATED"/>
    <property type="match status" value="1"/>
</dbReference>
<dbReference type="RefSeq" id="WP_086786535.1">
    <property type="nucleotide sequence ID" value="NZ_JAGIOO010000001.1"/>
</dbReference>
<comment type="caution">
    <text evidence="2">The sequence shown here is derived from an EMBL/GenBank/DDBJ whole genome shotgun (WGS) entry which is preliminary data.</text>
</comment>
<name>A0ABS5ART2_9PSEU</name>
<proteinExistence type="predicted"/>
<evidence type="ECO:0000313" key="2">
    <source>
        <dbReference type="EMBL" id="MBP2479268.1"/>
    </source>
</evidence>
<gene>
    <name evidence="2" type="ORF">JOF53_008140</name>
</gene>
<dbReference type="EMBL" id="JAGIOO010000001">
    <property type="protein sequence ID" value="MBP2479268.1"/>
    <property type="molecule type" value="Genomic_DNA"/>
</dbReference>
<protein>
    <recommendedName>
        <fullName evidence="1">ER-bound oxygenase mpaB/mpaB'/Rubber oxygenase catalytic domain-containing protein</fullName>
    </recommendedName>
</protein>
<sequence>MTTTVRPDEPIALTNSAFRATAARRGYDAAAPSTARFEHLRHRAKTVDGLGDDLVSMLTTMSRSEGQALFARASADGIASIENPPAELAAFFEAVERTPSWVDHGRLRSGAEAISRAGSLAAFTLCDVYLVVGFHSLRVCKTLTSTGQTGKATSRRVLNTASWWLDVTTPGSLERGGVGYQAALRVRLVHAHIRDVLLRRGDWDLDAWDQPLNDAQANQLTLMFSLGVMEATQALGIRYTPTERADILHLWRYVGWLVGIEEDMLPASEGEAWQHLWEQAWTELVPDEDSRTLAADLREAYRRPRPGDSELRASWAERVHTAISRIVIGPASADLLGMPDDPAARALVRAVRAVNTVAELTYRKLPAFRTAQAVYGHAARKAYVAKLKKAHGDGQH</sequence>
<evidence type="ECO:0000313" key="3">
    <source>
        <dbReference type="Proteomes" id="UP001519363"/>
    </source>
</evidence>
<reference evidence="2 3" key="1">
    <citation type="submission" date="2021-03" db="EMBL/GenBank/DDBJ databases">
        <title>Sequencing the genomes of 1000 actinobacteria strains.</title>
        <authorList>
            <person name="Klenk H.-P."/>
        </authorList>
    </citation>
    <scope>NUCLEOTIDE SEQUENCE [LARGE SCALE GENOMIC DNA]</scope>
    <source>
        <strain evidence="2 3">DSM 44580</strain>
    </source>
</reference>